<name>A0A1H2RML2_9BACI</name>
<accession>A0A1H2RML2</accession>
<evidence type="ECO:0000313" key="1">
    <source>
        <dbReference type="EMBL" id="SDW20723.1"/>
    </source>
</evidence>
<dbReference type="RefSeq" id="WP_091611540.1">
    <property type="nucleotide sequence ID" value="NZ_FNNC01000001.1"/>
</dbReference>
<gene>
    <name evidence="1" type="ORF">SAMN05421781_0839</name>
</gene>
<keyword evidence="2" id="KW-1185">Reference proteome</keyword>
<organism evidence="1 2">
    <name type="scientific">Marinococcus luteus</name>
    <dbReference type="NCBI Taxonomy" id="1122204"/>
    <lineage>
        <taxon>Bacteria</taxon>
        <taxon>Bacillati</taxon>
        <taxon>Bacillota</taxon>
        <taxon>Bacilli</taxon>
        <taxon>Bacillales</taxon>
        <taxon>Bacillaceae</taxon>
        <taxon>Marinococcus</taxon>
    </lineage>
</organism>
<dbReference type="EMBL" id="FNNC01000001">
    <property type="protein sequence ID" value="SDW20723.1"/>
    <property type="molecule type" value="Genomic_DNA"/>
</dbReference>
<protein>
    <submittedName>
        <fullName evidence="1">Uncharacterized protein</fullName>
    </submittedName>
</protein>
<evidence type="ECO:0000313" key="2">
    <source>
        <dbReference type="Proteomes" id="UP000199488"/>
    </source>
</evidence>
<dbReference type="Proteomes" id="UP000199488">
    <property type="component" value="Unassembled WGS sequence"/>
</dbReference>
<reference evidence="1 2" key="1">
    <citation type="submission" date="2016-10" db="EMBL/GenBank/DDBJ databases">
        <authorList>
            <person name="de Groot N.N."/>
        </authorList>
    </citation>
    <scope>NUCLEOTIDE SEQUENCE [LARGE SCALE GENOMIC DNA]</scope>
    <source>
        <strain evidence="1 2">DSM 23126</strain>
    </source>
</reference>
<dbReference type="AlphaFoldDB" id="A0A1H2RML2"/>
<proteinExistence type="predicted"/>
<dbReference type="OrthoDB" id="2969677at2"/>
<sequence length="83" mass="9629">MEYGEFLEEIVGIIWGGDAENISGGEEEYKSAYNVKLLDLMKEGKTEQEAKSMVIAEIRDDYKEYNIDEFLNDTAEKIRKKKQ</sequence>